<dbReference type="Proteomes" id="UP000437065">
    <property type="component" value="Unassembled WGS sequence"/>
</dbReference>
<comment type="caution">
    <text evidence="1">The sequence shown here is derived from an EMBL/GenBank/DDBJ whole genome shotgun (WGS) entry which is preliminary data.</text>
</comment>
<dbReference type="AlphaFoldDB" id="A0A6B0SNQ7"/>
<dbReference type="Pfam" id="PF13646">
    <property type="entry name" value="HEAT_2"/>
    <property type="match status" value="1"/>
</dbReference>
<name>A0A6B0SNQ7_9EURY</name>
<protein>
    <recommendedName>
        <fullName evidence="3">HEAT repeat-containing protein</fullName>
    </recommendedName>
</protein>
<keyword evidence="2" id="KW-1185">Reference proteome</keyword>
<evidence type="ECO:0000313" key="2">
    <source>
        <dbReference type="Proteomes" id="UP000437065"/>
    </source>
</evidence>
<evidence type="ECO:0000313" key="1">
    <source>
        <dbReference type="EMBL" id="MXR40017.1"/>
    </source>
</evidence>
<proteinExistence type="predicted"/>
<evidence type="ECO:0008006" key="3">
    <source>
        <dbReference type="Google" id="ProtNLM"/>
    </source>
</evidence>
<dbReference type="InterPro" id="IPR016024">
    <property type="entry name" value="ARM-type_fold"/>
</dbReference>
<organism evidence="1 2">
    <name type="scientific">Halobaculum saliterrae</name>
    <dbReference type="NCBI Taxonomy" id="2073113"/>
    <lineage>
        <taxon>Archaea</taxon>
        <taxon>Methanobacteriati</taxon>
        <taxon>Methanobacteriota</taxon>
        <taxon>Stenosarchaea group</taxon>
        <taxon>Halobacteria</taxon>
        <taxon>Halobacteriales</taxon>
        <taxon>Haloferacaceae</taxon>
        <taxon>Halobaculum</taxon>
    </lineage>
</organism>
<dbReference type="SUPFAM" id="SSF48371">
    <property type="entry name" value="ARM repeat"/>
    <property type="match status" value="1"/>
</dbReference>
<dbReference type="OrthoDB" id="169052at2157"/>
<sequence>MTDIDPPPSPDGPTDLLIDGTREEVVACLDRIGAADAEARRRALRAIRDVASEDPSVFDGLADPLASFLTDEGRAVRLTTAKLFVTLADSEPGVVLPVVDPLAERLADEEEFYYVRARCAEALGYLGRDSPESVSDPEILADFRIGLSFDEPEVKEKLAKALECVALGDPSRLRHQVESLAEHLDDDEELVRYHLCTALTAIGCEHPAKLAPGRDALAARLSDDDEDPHVRGRAAEALGLLTRVSDERGTVSPAIGTDDDEFVRSRVAFLQETHDDSPVDRDDRVGTLESIRDGTEKAVDAMRTPDEYECPHCGVALPDGGLPMCPNCGSPR</sequence>
<reference evidence="1 2" key="1">
    <citation type="submission" date="2019-12" db="EMBL/GenBank/DDBJ databases">
        <title>Isolation and characterization of three novel carbon monoxide-oxidizing members of Halobacteria from salione crusts and soils.</title>
        <authorList>
            <person name="Myers M.R."/>
            <person name="King G.M."/>
        </authorList>
    </citation>
    <scope>NUCLEOTIDE SEQUENCE [LARGE SCALE GENOMIC DNA]</scope>
    <source>
        <strain evidence="1 2">WSA2</strain>
    </source>
</reference>
<dbReference type="Gene3D" id="1.25.10.10">
    <property type="entry name" value="Leucine-rich Repeat Variant"/>
    <property type="match status" value="2"/>
</dbReference>
<dbReference type="RefSeq" id="WP_159662679.1">
    <property type="nucleotide sequence ID" value="NZ_WUUS01000001.1"/>
</dbReference>
<dbReference type="GO" id="GO:0016491">
    <property type="term" value="F:oxidoreductase activity"/>
    <property type="evidence" value="ECO:0007669"/>
    <property type="project" value="TreeGrafter"/>
</dbReference>
<dbReference type="PANTHER" id="PTHR12697:SF5">
    <property type="entry name" value="DEOXYHYPUSINE HYDROXYLASE"/>
    <property type="match status" value="1"/>
</dbReference>
<gene>
    <name evidence="1" type="ORF">GRX01_01410</name>
</gene>
<dbReference type="EMBL" id="WUUS01000001">
    <property type="protein sequence ID" value="MXR40017.1"/>
    <property type="molecule type" value="Genomic_DNA"/>
</dbReference>
<dbReference type="InterPro" id="IPR011989">
    <property type="entry name" value="ARM-like"/>
</dbReference>
<dbReference type="PANTHER" id="PTHR12697">
    <property type="entry name" value="PBS LYASE HEAT-LIKE PROTEIN"/>
    <property type="match status" value="1"/>
</dbReference>
<accession>A0A6B0SNQ7</accession>